<keyword evidence="5" id="KW-1185">Reference proteome</keyword>
<proteinExistence type="predicted"/>
<evidence type="ECO:0000256" key="2">
    <source>
        <dbReference type="SAM" id="SignalP"/>
    </source>
</evidence>
<feature type="compositionally biased region" description="Polar residues" evidence="1">
    <location>
        <begin position="224"/>
        <end position="234"/>
    </location>
</feature>
<gene>
    <name evidence="4" type="ORF">SAMN05216454_1065</name>
</gene>
<reference evidence="4 5" key="1">
    <citation type="submission" date="2016-10" db="EMBL/GenBank/DDBJ databases">
        <authorList>
            <person name="de Groot N.N."/>
        </authorList>
    </citation>
    <scope>NUCLEOTIDE SEQUENCE [LARGE SCALE GENOMIC DNA]</scope>
    <source>
        <strain evidence="4 5">Calf135</strain>
    </source>
</reference>
<feature type="domain" description="PepSY" evidence="3">
    <location>
        <begin position="63"/>
        <end position="110"/>
    </location>
</feature>
<dbReference type="OrthoDB" id="1749408at2"/>
<dbReference type="RefSeq" id="WP_091975229.1">
    <property type="nucleotide sequence ID" value="NZ_CAUWDX010000004.1"/>
</dbReference>
<dbReference type="Proteomes" id="UP000199512">
    <property type="component" value="Unassembled WGS sequence"/>
</dbReference>
<dbReference type="EMBL" id="FODF01000006">
    <property type="protein sequence ID" value="SEN56998.1"/>
    <property type="molecule type" value="Genomic_DNA"/>
</dbReference>
<dbReference type="Pfam" id="PF03413">
    <property type="entry name" value="PepSY"/>
    <property type="match status" value="1"/>
</dbReference>
<sequence length="234" mass="25440">MKKNIKKGLILSSCMLMCLSAVGCGSNKDQKSDKKNVETSENIMDVRTAKIINQQQAILQFTTANKAGSVISVELVPSKDSYIYTLDAVDKKGIEHIYTIDAKSGNISKKEEKGPIDKANPPEYIDFVPVLDIQKAGKAAIQIASNPDLNQVLAYKLYSDGGKNIYQITLTDGGKGDSAKNEKVLIDGISGKKLTEEEIKNAENTKKEEDAKKVAEKQKAAEASQNKNTTPSVE</sequence>
<dbReference type="PROSITE" id="PS51257">
    <property type="entry name" value="PROKAR_LIPOPROTEIN"/>
    <property type="match status" value="1"/>
</dbReference>
<feature type="chain" id="PRO_5039420685" evidence="2">
    <location>
        <begin position="24"/>
        <end position="234"/>
    </location>
</feature>
<keyword evidence="2" id="KW-0732">Signal</keyword>
<evidence type="ECO:0000259" key="3">
    <source>
        <dbReference type="Pfam" id="PF03413"/>
    </source>
</evidence>
<evidence type="ECO:0000256" key="1">
    <source>
        <dbReference type="SAM" id="MobiDB-lite"/>
    </source>
</evidence>
<accession>A0A1H8HMX4</accession>
<dbReference type="AlphaFoldDB" id="A0A1H8HMX4"/>
<feature type="signal peptide" evidence="2">
    <location>
        <begin position="1"/>
        <end position="23"/>
    </location>
</feature>
<feature type="compositionally biased region" description="Basic and acidic residues" evidence="1">
    <location>
        <begin position="200"/>
        <end position="220"/>
    </location>
</feature>
<name>A0A1H8HMX4_9FIRM</name>
<evidence type="ECO:0000313" key="4">
    <source>
        <dbReference type="EMBL" id="SEN56998.1"/>
    </source>
</evidence>
<dbReference type="InterPro" id="IPR025711">
    <property type="entry name" value="PepSY"/>
</dbReference>
<feature type="region of interest" description="Disordered" evidence="1">
    <location>
        <begin position="200"/>
        <end position="234"/>
    </location>
</feature>
<evidence type="ECO:0000313" key="5">
    <source>
        <dbReference type="Proteomes" id="UP000199512"/>
    </source>
</evidence>
<protein>
    <submittedName>
        <fullName evidence="4">Peptidase propeptide and YPEB domain-containing protein</fullName>
    </submittedName>
</protein>
<organism evidence="4 5">
    <name type="scientific">Peptostreptococcus russellii</name>
    <dbReference type="NCBI Taxonomy" id="215200"/>
    <lineage>
        <taxon>Bacteria</taxon>
        <taxon>Bacillati</taxon>
        <taxon>Bacillota</taxon>
        <taxon>Clostridia</taxon>
        <taxon>Peptostreptococcales</taxon>
        <taxon>Peptostreptococcaceae</taxon>
        <taxon>Peptostreptococcus</taxon>
    </lineage>
</organism>
<dbReference type="Gene3D" id="3.10.450.40">
    <property type="match status" value="1"/>
</dbReference>